<accession>A0A4U0WCV3</accession>
<keyword evidence="2" id="KW-1185">Reference proteome</keyword>
<gene>
    <name evidence="1" type="ORF">B0A55_11088</name>
</gene>
<dbReference type="Gene3D" id="3.30.559.10">
    <property type="entry name" value="Chloramphenicol acetyltransferase-like domain"/>
    <property type="match status" value="1"/>
</dbReference>
<evidence type="ECO:0000313" key="2">
    <source>
        <dbReference type="Proteomes" id="UP000309340"/>
    </source>
</evidence>
<dbReference type="AlphaFoldDB" id="A0A4U0WCV3"/>
<name>A0A4U0WCV3_9PEZI</name>
<dbReference type="STRING" id="329884.A0A4U0WCV3"/>
<dbReference type="EMBL" id="NAJQ01001385">
    <property type="protein sequence ID" value="TKA59796.1"/>
    <property type="molecule type" value="Genomic_DNA"/>
</dbReference>
<protein>
    <recommendedName>
        <fullName evidence="3">Methyltransferase domain-containing protein</fullName>
    </recommendedName>
</protein>
<dbReference type="OrthoDB" id="2101715at2759"/>
<comment type="caution">
    <text evidence="1">The sequence shown here is derived from an EMBL/GenBank/DDBJ whole genome shotgun (WGS) entry which is preliminary data.</text>
</comment>
<evidence type="ECO:0000313" key="1">
    <source>
        <dbReference type="EMBL" id="TKA59796.1"/>
    </source>
</evidence>
<sequence length="490" mass="54419">MTQLQASAFSGADDPSLYPLARICDAIALSISADRLNARNIAEVYALAARSQSAPALFPAWSITSGRDIGITSWAGFGLYEMSFGDALGQPIFVRPPYMQIDSAAIVLPRKRACFDEEDRDAIEVMLMLRKDDIEALQQDGVWKMLASEPKRTRASVIPASPQSELYAPYAAMPGRRNAVSARWASLLPPTQPDSVVTMAVLFPRFHLTEIEDTSWCPDWLRDHAHSSLARLWQVKSSNGNSLAIQACNVLLRVLGGIDTVADYTIVDACSGAGGPTPFFEKYINKQLEASGHDPVSFVLTDWAPYVKAWQKLSEESPNISYIAEPIDAAKAKRLAAPGKKECRIFNLCFHHFDDPAAAKILRSAIEAADAFFIFEITHRTLPSIIYTTMASAFGAYSTTWIEHRWSPFHLVFTYLIPLFPFYYIFDGVVSCIRGRTAEETSALLRHQKGVDLSEWDIRHGEEMVLPPFGTLFWYSGVKKSSGETSRQVT</sequence>
<evidence type="ECO:0008006" key="3">
    <source>
        <dbReference type="Google" id="ProtNLM"/>
    </source>
</evidence>
<dbReference type="InterPro" id="IPR023213">
    <property type="entry name" value="CAT-like_dom_sf"/>
</dbReference>
<proteinExistence type="predicted"/>
<reference evidence="1 2" key="1">
    <citation type="submission" date="2017-03" db="EMBL/GenBank/DDBJ databases">
        <title>Genomes of endolithic fungi from Antarctica.</title>
        <authorList>
            <person name="Coleine C."/>
            <person name="Masonjones S."/>
            <person name="Stajich J.E."/>
        </authorList>
    </citation>
    <scope>NUCLEOTIDE SEQUENCE [LARGE SCALE GENOMIC DNA]</scope>
    <source>
        <strain evidence="1 2">CCFEE 5184</strain>
    </source>
</reference>
<dbReference type="Proteomes" id="UP000309340">
    <property type="component" value="Unassembled WGS sequence"/>
</dbReference>
<organism evidence="1 2">
    <name type="scientific">Friedmanniomyces simplex</name>
    <dbReference type="NCBI Taxonomy" id="329884"/>
    <lineage>
        <taxon>Eukaryota</taxon>
        <taxon>Fungi</taxon>
        <taxon>Dikarya</taxon>
        <taxon>Ascomycota</taxon>
        <taxon>Pezizomycotina</taxon>
        <taxon>Dothideomycetes</taxon>
        <taxon>Dothideomycetidae</taxon>
        <taxon>Mycosphaerellales</taxon>
        <taxon>Teratosphaeriaceae</taxon>
        <taxon>Friedmanniomyces</taxon>
    </lineage>
</organism>